<accession>A0A9D7XTF3</accession>
<organism evidence="1 2">
    <name type="scientific">Candidatus Opimibacter skivensis</name>
    <dbReference type="NCBI Taxonomy" id="2982028"/>
    <lineage>
        <taxon>Bacteria</taxon>
        <taxon>Pseudomonadati</taxon>
        <taxon>Bacteroidota</taxon>
        <taxon>Saprospiria</taxon>
        <taxon>Saprospirales</taxon>
        <taxon>Saprospiraceae</taxon>
        <taxon>Candidatus Opimibacter</taxon>
    </lineage>
</organism>
<comment type="caution">
    <text evidence="1">The sequence shown here is derived from an EMBL/GenBank/DDBJ whole genome shotgun (WGS) entry which is preliminary data.</text>
</comment>
<gene>
    <name evidence="1" type="ORF">IPP15_14790</name>
</gene>
<dbReference type="AlphaFoldDB" id="A0A9D7XTF3"/>
<proteinExistence type="predicted"/>
<protein>
    <submittedName>
        <fullName evidence="1">T9SS type A sorting domain-containing protein</fullName>
    </submittedName>
</protein>
<sequence length="972" mass="108271">MQLTILPWYSEAGFYINIYGADYPTSSSGSLTFLGSTSDIVYFDTRFDCVEREIYFNDLDVCNGEGPYLTDFQYLVFRVSTIHRSTDDDANALLQCILDNISMCKLLEINLHDDCLSPCVEIAYDESCFVPNCEEEGCLLIGIVSFDHGDPFEFSYEDEPWADHVDCFEIPTNATEMDLIFQASYVGIPDDQYICFHHEFGECGDFDITDDTDWGLTHDTPPFEHFNTLTVKSGYSLTVDADQILRFCDGGKLIVEPRATLNLYGTLTSNCNAGWNGVEVQGNSSVSQYASGGHFPQGVINCYENSIIENAFRAVQLYGPTAANAGGQINADGAIFTNNCQGIVFAPFNNYFNTASKPRPYFSRIRNCIFDITGDFDPDKTFFYHIFMYNVFGINISGCKFIDNHVAQPISGFDQYSIGIESFGSNFTIGPSAANILDEPCPAGGCSDMNPTEFTGLRYGVDAYSFSGNYPFTVYYSKFSKCSYGINVNQVSGASILHNRFEFGDLQQVNTSDDQLGIKAVGPIQNIDIQEDTFDLVGEMAENTLGVVMENLGTKNIIVRRNYFHGITIGDEAFGENAQHDLKTLSGLAYECNENSHVTAFDFYVPDSRNERDIIRKLQCNNGFSQFLEAANTFSNYGDPDEGDFSNHGNFAPMQVLVEYHPVDYFYHVNNSSDKPDKYFGIQNLVEGLPNACLPNDCLQPCLSSVDFSDEVDSFYTYWEDFNIALANDDQDGVAFHKCKADSSIDKVTRYLELDTANFIRDTLRAWYLRDSSISGDLLLAGDFFATGDYTEMDDVLDNIHDRFDLSRFDSFEIERIKYAYDILTARSINSLTSSDIDSLLVFAASPGYSTAIARGILALSGDTILTPAYYIPGEVDPRSNQNTKSVNMAEASQLLLFPNPTGDNISIFVEAKVQDPVLVVYDLNGMAISRINLHGGLNDISIQKDWKPGLYYCSLIGKGIPIRSGKFVVIK</sequence>
<reference evidence="1 2" key="1">
    <citation type="submission" date="2020-10" db="EMBL/GenBank/DDBJ databases">
        <title>Connecting structure to function with the recovery of over 1000 high-quality activated sludge metagenome-assembled genomes encoding full-length rRNA genes using long-read sequencing.</title>
        <authorList>
            <person name="Singleton C.M."/>
            <person name="Petriglieri F."/>
            <person name="Kristensen J.M."/>
            <person name="Kirkegaard R.H."/>
            <person name="Michaelsen T.Y."/>
            <person name="Andersen M.H."/>
            <person name="Karst S.M."/>
            <person name="Dueholm M.S."/>
            <person name="Nielsen P.H."/>
            <person name="Albertsen M."/>
        </authorList>
    </citation>
    <scope>NUCLEOTIDE SEQUENCE [LARGE SCALE GENOMIC DNA]</scope>
    <source>
        <strain evidence="1">Ribe_18-Q3-R11-54_MAXAC.273</strain>
    </source>
</reference>
<evidence type="ECO:0000313" key="2">
    <source>
        <dbReference type="Proteomes" id="UP000808337"/>
    </source>
</evidence>
<dbReference type="InterPro" id="IPR026444">
    <property type="entry name" value="Secre_tail"/>
</dbReference>
<dbReference type="EMBL" id="JADKGY010000022">
    <property type="protein sequence ID" value="MBK9983623.1"/>
    <property type="molecule type" value="Genomic_DNA"/>
</dbReference>
<evidence type="ECO:0000313" key="1">
    <source>
        <dbReference type="EMBL" id="MBK9983623.1"/>
    </source>
</evidence>
<dbReference type="Proteomes" id="UP000808337">
    <property type="component" value="Unassembled WGS sequence"/>
</dbReference>
<dbReference type="NCBIfam" id="TIGR04183">
    <property type="entry name" value="Por_Secre_tail"/>
    <property type="match status" value="1"/>
</dbReference>
<name>A0A9D7XTF3_9BACT</name>